<dbReference type="GO" id="GO:0006212">
    <property type="term" value="P:uracil catabolic process"/>
    <property type="evidence" value="ECO:0007669"/>
    <property type="project" value="TreeGrafter"/>
</dbReference>
<protein>
    <submittedName>
        <fullName evidence="2">Uncharacterized protein</fullName>
    </submittedName>
</protein>
<dbReference type="PANTHER" id="PTHR43073:SF2">
    <property type="entry name" value="DIHYDROPYRIMIDINE DEHYDROGENASE [NADP(+)]"/>
    <property type="match status" value="1"/>
</dbReference>
<dbReference type="GO" id="GO:0017113">
    <property type="term" value="F:dihydropyrimidine dehydrogenase (NADP+) activity"/>
    <property type="evidence" value="ECO:0007669"/>
    <property type="project" value="TreeGrafter"/>
</dbReference>
<feature type="non-terminal residue" evidence="2">
    <location>
        <position position="118"/>
    </location>
</feature>
<dbReference type="EMBL" id="UINC01227725">
    <property type="protein sequence ID" value="SVE58733.1"/>
    <property type="molecule type" value="Genomic_DNA"/>
</dbReference>
<sequence length="118" mass="13063">MADLSITVNGIEFPNPFMVGSGPPGTNARVIRNAYDAGWGGAVAKTVSLESQKVKNVSPRFGKLKSRKTGEVIGFENIELISDRPIETWIKEFAEIKKSHPKNVLIASIMEEYKKEAW</sequence>
<evidence type="ECO:0000313" key="2">
    <source>
        <dbReference type="EMBL" id="SVE58733.1"/>
    </source>
</evidence>
<dbReference type="GO" id="GO:0006210">
    <property type="term" value="P:thymine catabolic process"/>
    <property type="evidence" value="ECO:0007669"/>
    <property type="project" value="TreeGrafter"/>
</dbReference>
<keyword evidence="1" id="KW-0560">Oxidoreductase</keyword>
<dbReference type="GO" id="GO:0002058">
    <property type="term" value="F:uracil binding"/>
    <property type="evidence" value="ECO:0007669"/>
    <property type="project" value="TreeGrafter"/>
</dbReference>
<reference evidence="2" key="1">
    <citation type="submission" date="2018-05" db="EMBL/GenBank/DDBJ databases">
        <authorList>
            <person name="Lanie J.A."/>
            <person name="Ng W.-L."/>
            <person name="Kazmierczak K.M."/>
            <person name="Andrzejewski T.M."/>
            <person name="Davidsen T.M."/>
            <person name="Wayne K.J."/>
            <person name="Tettelin H."/>
            <person name="Glass J.I."/>
            <person name="Rusch D."/>
            <person name="Podicherti R."/>
            <person name="Tsui H.-C.T."/>
            <person name="Winkler M.E."/>
        </authorList>
    </citation>
    <scope>NUCLEOTIDE SEQUENCE</scope>
</reference>
<dbReference type="InterPro" id="IPR013785">
    <property type="entry name" value="Aldolase_TIM"/>
</dbReference>
<gene>
    <name evidence="2" type="ORF">METZ01_LOCUS511587</name>
</gene>
<name>A0A383EQJ0_9ZZZZ</name>
<dbReference type="PANTHER" id="PTHR43073">
    <property type="entry name" value="DIHYDROPYRIMIDINE DEHYDROGENASE [NADP(+)]"/>
    <property type="match status" value="1"/>
</dbReference>
<evidence type="ECO:0000256" key="1">
    <source>
        <dbReference type="ARBA" id="ARBA00023002"/>
    </source>
</evidence>
<dbReference type="Gene3D" id="3.20.20.70">
    <property type="entry name" value="Aldolase class I"/>
    <property type="match status" value="1"/>
</dbReference>
<dbReference type="AlphaFoldDB" id="A0A383EQJ0"/>
<organism evidence="2">
    <name type="scientific">marine metagenome</name>
    <dbReference type="NCBI Taxonomy" id="408172"/>
    <lineage>
        <taxon>unclassified sequences</taxon>
        <taxon>metagenomes</taxon>
        <taxon>ecological metagenomes</taxon>
    </lineage>
</organism>
<dbReference type="GO" id="GO:0050661">
    <property type="term" value="F:NADP binding"/>
    <property type="evidence" value="ECO:0007669"/>
    <property type="project" value="TreeGrafter"/>
</dbReference>
<accession>A0A383EQJ0</accession>
<dbReference type="SUPFAM" id="SSF51395">
    <property type="entry name" value="FMN-linked oxidoreductases"/>
    <property type="match status" value="1"/>
</dbReference>
<proteinExistence type="predicted"/>